<sequence>MTASDDTAQTWRDVADQLTAAQIAQLERLEHDEPQTLLDMARQWAAKNVSAGMPFEAIGPPAGAVRTFDWHFDSNWFREFEGTSRRRGPTHVQICGRQQADGSTRRWIAVHARHLNALDAAGARELATALTEAADEIERLG</sequence>
<protein>
    <submittedName>
        <fullName evidence="1">Uncharacterized protein</fullName>
    </submittedName>
</protein>
<dbReference type="Proteomes" id="UP000199601">
    <property type="component" value="Unassembled WGS sequence"/>
</dbReference>
<dbReference type="EMBL" id="CTEC01000001">
    <property type="protein sequence ID" value="CQD02744.1"/>
    <property type="molecule type" value="Genomic_DNA"/>
</dbReference>
<keyword evidence="2" id="KW-1185">Reference proteome</keyword>
<gene>
    <name evidence="1" type="ORF">BN000_00347</name>
</gene>
<dbReference type="RefSeq" id="WP_090417971.1">
    <property type="nucleotide sequence ID" value="NZ_CTEC01000001.1"/>
</dbReference>
<reference evidence="2" key="1">
    <citation type="submission" date="2015-03" db="EMBL/GenBank/DDBJ databases">
        <authorList>
            <person name="Urmite Genomes"/>
        </authorList>
    </citation>
    <scope>NUCLEOTIDE SEQUENCE [LARGE SCALE GENOMIC DNA]</scope>
    <source>
        <strain evidence="2">CSUR P1344</strain>
    </source>
</reference>
<organism evidence="1 2">
    <name type="scientific">Mycobacterium europaeum</name>
    <dbReference type="NCBI Taxonomy" id="761804"/>
    <lineage>
        <taxon>Bacteria</taxon>
        <taxon>Bacillati</taxon>
        <taxon>Actinomycetota</taxon>
        <taxon>Actinomycetes</taxon>
        <taxon>Mycobacteriales</taxon>
        <taxon>Mycobacteriaceae</taxon>
        <taxon>Mycobacterium</taxon>
        <taxon>Mycobacterium simiae complex</taxon>
    </lineage>
</organism>
<evidence type="ECO:0000313" key="2">
    <source>
        <dbReference type="Proteomes" id="UP000199601"/>
    </source>
</evidence>
<accession>A0A0U1CXF7</accession>
<evidence type="ECO:0000313" key="1">
    <source>
        <dbReference type="EMBL" id="CQD02744.1"/>
    </source>
</evidence>
<dbReference type="AlphaFoldDB" id="A0A0U1CXF7"/>
<proteinExistence type="predicted"/>
<name>A0A0U1CXF7_9MYCO</name>